<dbReference type="PANTHER" id="PTHR43079:SF1">
    <property type="entry name" value="CADMIUM_ZINC-TRANSPORTING ATPASE HMA1, CHLOROPLASTIC-RELATED"/>
    <property type="match status" value="1"/>
</dbReference>
<comment type="subcellular location">
    <subcellularLocation>
        <location evidence="11">Cell membrane</location>
    </subcellularLocation>
    <subcellularLocation>
        <location evidence="1">Membrane</location>
        <topology evidence="1">Multi-pass membrane protein</topology>
    </subcellularLocation>
</comment>
<evidence type="ECO:0000259" key="13">
    <source>
        <dbReference type="Pfam" id="PF00122"/>
    </source>
</evidence>
<dbReference type="PANTHER" id="PTHR43079">
    <property type="entry name" value="PROBABLE CADMIUM/ZINC-TRANSPORTING ATPASE HMA1"/>
    <property type="match status" value="1"/>
</dbReference>
<dbReference type="NCBIfam" id="TIGR01494">
    <property type="entry name" value="ATPase_P-type"/>
    <property type="match status" value="1"/>
</dbReference>
<dbReference type="CDD" id="cd07551">
    <property type="entry name" value="P-type_ATPase_HM_ZosA_PfeT-like"/>
    <property type="match status" value="1"/>
</dbReference>
<dbReference type="InterPro" id="IPR008250">
    <property type="entry name" value="ATPase_P-typ_transduc_dom_A_sf"/>
</dbReference>
<dbReference type="InterPro" id="IPR051949">
    <property type="entry name" value="Cation_Transport_ATPase"/>
</dbReference>
<dbReference type="InterPro" id="IPR059000">
    <property type="entry name" value="ATPase_P-type_domA"/>
</dbReference>
<keyword evidence="3 11" id="KW-0812">Transmembrane</keyword>
<keyword evidence="5 11" id="KW-0547">Nucleotide-binding</keyword>
<dbReference type="NCBIfam" id="TIGR01525">
    <property type="entry name" value="ATPase-IB_hvy"/>
    <property type="match status" value="1"/>
</dbReference>
<evidence type="ECO:0000313" key="15">
    <source>
        <dbReference type="Proteomes" id="UP000077852"/>
    </source>
</evidence>
<protein>
    <submittedName>
        <fullName evidence="14">ATPase</fullName>
    </submittedName>
</protein>
<reference evidence="14 15" key="1">
    <citation type="submission" date="2016-03" db="EMBL/GenBank/DDBJ databases">
        <title>Genome sequence of Variovorax paradoxus KB5.</title>
        <authorList>
            <person name="Jeong H."/>
            <person name="Hong C.E."/>
            <person name="Jo S.H."/>
            <person name="Park J.M."/>
        </authorList>
    </citation>
    <scope>NUCLEOTIDE SEQUENCE [LARGE SCALE GENOMIC DNA]</scope>
    <source>
        <strain evidence="14 15">KB5</strain>
    </source>
</reference>
<dbReference type="Gene3D" id="3.30.70.100">
    <property type="match status" value="2"/>
</dbReference>
<keyword evidence="10 11" id="KW-0472">Membrane</keyword>
<dbReference type="Proteomes" id="UP000077852">
    <property type="component" value="Unassembled WGS sequence"/>
</dbReference>
<dbReference type="SFLD" id="SFLDS00003">
    <property type="entry name" value="Haloacid_Dehalogenase"/>
    <property type="match status" value="1"/>
</dbReference>
<dbReference type="InterPro" id="IPR036412">
    <property type="entry name" value="HAD-like_sf"/>
</dbReference>
<feature type="compositionally biased region" description="Basic and acidic residues" evidence="12">
    <location>
        <begin position="187"/>
        <end position="217"/>
    </location>
</feature>
<evidence type="ECO:0000256" key="6">
    <source>
        <dbReference type="ARBA" id="ARBA00022840"/>
    </source>
</evidence>
<feature type="domain" description="P-type ATPase A" evidence="13">
    <location>
        <begin position="334"/>
        <end position="450"/>
    </location>
</feature>
<dbReference type="Pfam" id="PF00122">
    <property type="entry name" value="E1-E2_ATPase"/>
    <property type="match status" value="1"/>
</dbReference>
<feature type="transmembrane region" description="Helical" evidence="11">
    <location>
        <begin position="249"/>
        <end position="270"/>
    </location>
</feature>
<dbReference type="PROSITE" id="PS00154">
    <property type="entry name" value="ATPASE_E1_E2"/>
    <property type="match status" value="1"/>
</dbReference>
<keyword evidence="9 11" id="KW-1133">Transmembrane helix</keyword>
<dbReference type="AlphaFoldDB" id="A0AA91DNB9"/>
<feature type="transmembrane region" description="Helical" evidence="11">
    <location>
        <begin position="501"/>
        <end position="525"/>
    </location>
</feature>
<dbReference type="InterPro" id="IPR027256">
    <property type="entry name" value="P-typ_ATPase_IB"/>
</dbReference>
<sequence>MTDPSKLRLDLPLILPDVDDVEDHCVQRLTEALEGRPGISEAHIVRNANGQPQLCLHYDQSVVSITRLRELVGSVGAQLSERFSHLTIRADGPLHARAARSVAADLRSVPGVLEADVSGSGSVRIEYDRQLVSAETLRAKAAALGIRTAGVVAPANDAAPETPSQPSRSGDEPTEHAKHDHAGHKHSGPDHSDHADHAGHDHDKKGAGGHAGHDHSEGGLLGEKSELIFAALAGVLLTAGWLIERSGAGPTWLPTATYIAAYFFGGFYTVKEAFENLKARRFEIDTLMLVAALGAAALGKWAEGALLLFLFSLGHSLEHYAMGRARKAIEALAKLAPETATVRRDSGTEEVAVEQLKIGDVVVVRPNERLPADGVVVVGTSSVNQAPVTGESVPVDKRPVDDIKAALAAFDRVAPEHRVFAGTINGSGAIEVTVARRAEQSTMARVVKMVTEAEAQRSPTQQFTEHFERIFVPAVLALVVLLLFAGVVIDEPFSDTFYRAMAVLVAASPCALAISVPSAVLSGVARAGRGGVLVKGGGPLENLGTLTSIAFDKTGTLTEGKPKLTDALAMQGVTDDELLVVALAVEEHSDHPLATAIVSGARERLGDRAKAVAVSDVKSITGRGVQAQVDGELVHIGKPILFSELPGSSLPQDVKEANDKLVASGRTTMVVRKGERYLGVIAVMDTPRPVAAQVMAELRALGIERLIMISGDNQQVADAVAKSVGLTEARGDLMPEQKVDAIKALRKEHGKVAMVGDGVNDAPAMANSTVGIAMGAAGSDVALETADVALMADDLAQLPFAVGLSRSTSRIIKQNLYVSLGVVAVLIPATIFGLNIGTAVLFHEGSTLLVVVNALRLLAYKKVTLPTPQAGAAVPAGAPNT</sequence>
<accession>A0AA91DNB9</accession>
<evidence type="ECO:0000256" key="4">
    <source>
        <dbReference type="ARBA" id="ARBA00022723"/>
    </source>
</evidence>
<evidence type="ECO:0000256" key="5">
    <source>
        <dbReference type="ARBA" id="ARBA00022741"/>
    </source>
</evidence>
<dbReference type="GO" id="GO:0005524">
    <property type="term" value="F:ATP binding"/>
    <property type="evidence" value="ECO:0007669"/>
    <property type="project" value="UniProtKB-UniRule"/>
</dbReference>
<feature type="transmembrane region" description="Helical" evidence="11">
    <location>
        <begin position="470"/>
        <end position="489"/>
    </location>
</feature>
<comment type="caution">
    <text evidence="14">The sequence shown here is derived from an EMBL/GenBank/DDBJ whole genome shotgun (WGS) entry which is preliminary data.</text>
</comment>
<evidence type="ECO:0000256" key="12">
    <source>
        <dbReference type="SAM" id="MobiDB-lite"/>
    </source>
</evidence>
<dbReference type="Gene3D" id="3.40.50.1000">
    <property type="entry name" value="HAD superfamily/HAD-like"/>
    <property type="match status" value="1"/>
</dbReference>
<dbReference type="InterPro" id="IPR044492">
    <property type="entry name" value="P_typ_ATPase_HD_dom"/>
</dbReference>
<evidence type="ECO:0000256" key="3">
    <source>
        <dbReference type="ARBA" id="ARBA00022692"/>
    </source>
</evidence>
<keyword evidence="6 11" id="KW-0067">ATP-binding</keyword>
<proteinExistence type="inferred from homology"/>
<evidence type="ECO:0000256" key="11">
    <source>
        <dbReference type="RuleBase" id="RU362081"/>
    </source>
</evidence>
<dbReference type="GO" id="GO:0005886">
    <property type="term" value="C:plasma membrane"/>
    <property type="evidence" value="ECO:0007669"/>
    <property type="project" value="UniProtKB-SubCell"/>
</dbReference>
<organism evidence="14 15">
    <name type="scientific">Variovorax paradoxus</name>
    <dbReference type="NCBI Taxonomy" id="34073"/>
    <lineage>
        <taxon>Bacteria</taxon>
        <taxon>Pseudomonadati</taxon>
        <taxon>Pseudomonadota</taxon>
        <taxon>Betaproteobacteria</taxon>
        <taxon>Burkholderiales</taxon>
        <taxon>Comamonadaceae</taxon>
        <taxon>Variovorax</taxon>
    </lineage>
</organism>
<dbReference type="InterPro" id="IPR001757">
    <property type="entry name" value="P_typ_ATPase"/>
</dbReference>
<evidence type="ECO:0000256" key="1">
    <source>
        <dbReference type="ARBA" id="ARBA00004141"/>
    </source>
</evidence>
<evidence type="ECO:0000256" key="10">
    <source>
        <dbReference type="ARBA" id="ARBA00023136"/>
    </source>
</evidence>
<dbReference type="EMBL" id="LVHG01000044">
    <property type="protein sequence ID" value="OAK63660.1"/>
    <property type="molecule type" value="Genomic_DNA"/>
</dbReference>
<dbReference type="InterPro" id="IPR023214">
    <property type="entry name" value="HAD_sf"/>
</dbReference>
<dbReference type="InterPro" id="IPR023299">
    <property type="entry name" value="ATPase_P-typ_cyto_dom_N"/>
</dbReference>
<feature type="transmembrane region" description="Helical" evidence="11">
    <location>
        <begin position="816"/>
        <end position="834"/>
    </location>
</feature>
<dbReference type="InterPro" id="IPR023298">
    <property type="entry name" value="ATPase_P-typ_TM_dom_sf"/>
</dbReference>
<feature type="transmembrane region" description="Helical" evidence="11">
    <location>
        <begin position="227"/>
        <end position="243"/>
    </location>
</feature>
<dbReference type="Gene3D" id="3.40.1110.10">
    <property type="entry name" value="Calcium-transporting ATPase, cytoplasmic domain N"/>
    <property type="match status" value="1"/>
</dbReference>
<dbReference type="GO" id="GO:0015662">
    <property type="term" value="F:P-type ion transporter activity"/>
    <property type="evidence" value="ECO:0007669"/>
    <property type="project" value="UniProtKB-ARBA"/>
</dbReference>
<evidence type="ECO:0000256" key="9">
    <source>
        <dbReference type="ARBA" id="ARBA00022989"/>
    </source>
</evidence>
<evidence type="ECO:0000256" key="8">
    <source>
        <dbReference type="ARBA" id="ARBA00022967"/>
    </source>
</evidence>
<dbReference type="SUPFAM" id="SSF81665">
    <property type="entry name" value="Calcium ATPase, transmembrane domain M"/>
    <property type="match status" value="1"/>
</dbReference>
<dbReference type="SFLD" id="SFLDF00027">
    <property type="entry name" value="p-type_atpase"/>
    <property type="match status" value="1"/>
</dbReference>
<evidence type="ECO:0000256" key="2">
    <source>
        <dbReference type="ARBA" id="ARBA00006024"/>
    </source>
</evidence>
<feature type="region of interest" description="Disordered" evidence="12">
    <location>
        <begin position="154"/>
        <end position="217"/>
    </location>
</feature>
<keyword evidence="7" id="KW-0460">Magnesium</keyword>
<gene>
    <name evidence="14" type="ORF">A3K87_16385</name>
</gene>
<evidence type="ECO:0000256" key="7">
    <source>
        <dbReference type="ARBA" id="ARBA00022842"/>
    </source>
</evidence>
<evidence type="ECO:0000313" key="14">
    <source>
        <dbReference type="EMBL" id="OAK63660.1"/>
    </source>
</evidence>
<keyword evidence="8" id="KW-1278">Translocase</keyword>
<keyword evidence="4 11" id="KW-0479">Metal-binding</keyword>
<dbReference type="SUPFAM" id="SSF81653">
    <property type="entry name" value="Calcium ATPase, transduction domain A"/>
    <property type="match status" value="1"/>
</dbReference>
<dbReference type="Pfam" id="PF00702">
    <property type="entry name" value="Hydrolase"/>
    <property type="match status" value="1"/>
</dbReference>
<comment type="similarity">
    <text evidence="2 11">Belongs to the cation transport ATPase (P-type) (TC 3.A.3) family. Type IB subfamily.</text>
</comment>
<dbReference type="RefSeq" id="WP_081268193.1">
    <property type="nucleotide sequence ID" value="NZ_LVHG01000044.1"/>
</dbReference>
<dbReference type="SUPFAM" id="SSF56784">
    <property type="entry name" value="HAD-like"/>
    <property type="match status" value="1"/>
</dbReference>
<feature type="compositionally biased region" description="Basic and acidic residues" evidence="12">
    <location>
        <begin position="169"/>
        <end position="180"/>
    </location>
</feature>
<dbReference type="GO" id="GO:0016887">
    <property type="term" value="F:ATP hydrolysis activity"/>
    <property type="evidence" value="ECO:0007669"/>
    <property type="project" value="InterPro"/>
</dbReference>
<dbReference type="InterPro" id="IPR018303">
    <property type="entry name" value="ATPase_P-typ_P_site"/>
</dbReference>
<dbReference type="GO" id="GO:0030001">
    <property type="term" value="P:metal ion transport"/>
    <property type="evidence" value="ECO:0007669"/>
    <property type="project" value="UniProtKB-ARBA"/>
</dbReference>
<dbReference type="PRINTS" id="PR00119">
    <property type="entry name" value="CATATPASE"/>
</dbReference>
<keyword evidence="11" id="KW-1003">Cell membrane</keyword>
<dbReference type="GO" id="GO:0019829">
    <property type="term" value="F:ATPase-coupled monoatomic cation transmembrane transporter activity"/>
    <property type="evidence" value="ECO:0007669"/>
    <property type="project" value="InterPro"/>
</dbReference>
<dbReference type="SFLD" id="SFLDG00002">
    <property type="entry name" value="C1.7:_P-type_atpase_like"/>
    <property type="match status" value="1"/>
</dbReference>
<dbReference type="Gene3D" id="2.70.150.10">
    <property type="entry name" value="Calcium-transporting ATPase, cytoplasmic transduction domain A"/>
    <property type="match status" value="1"/>
</dbReference>
<dbReference type="GO" id="GO:0046872">
    <property type="term" value="F:metal ion binding"/>
    <property type="evidence" value="ECO:0007669"/>
    <property type="project" value="UniProtKB-KW"/>
</dbReference>
<name>A0AA91DNB9_VARPD</name>